<dbReference type="STRING" id="1945662.B0A89_06020"/>
<accession>A0A1W6CWL5</accession>
<dbReference type="SMART" id="SM00463">
    <property type="entry name" value="SMR"/>
    <property type="match status" value="1"/>
</dbReference>
<dbReference type="Proteomes" id="UP000193017">
    <property type="component" value="Chromosome"/>
</dbReference>
<dbReference type="SUPFAM" id="SSF160443">
    <property type="entry name" value="SMR domain-like"/>
    <property type="match status" value="1"/>
</dbReference>
<dbReference type="InterPro" id="IPR036063">
    <property type="entry name" value="Smr_dom_sf"/>
</dbReference>
<name>A0A1W6CWL5_9RHOB</name>
<reference evidence="3 4" key="1">
    <citation type="submission" date="2017-03" db="EMBL/GenBank/DDBJ databases">
        <title>Genome sequence of Paracoccus contaminans isolated from a water microcosm.</title>
        <authorList>
            <person name="Aurass P."/>
            <person name="Karste S."/>
            <person name="Trost E."/>
            <person name="Glaeser S.P."/>
            <person name="Kaempfer P."/>
            <person name="Flieger A."/>
        </authorList>
    </citation>
    <scope>NUCLEOTIDE SEQUENCE [LARGE SCALE GENOMIC DNA]</scope>
    <source>
        <strain evidence="4">RKI 16-01929T\LMG 29738T\CCM 8701T\CIP 111112T</strain>
    </source>
</reference>
<dbReference type="EMBL" id="CP020612">
    <property type="protein sequence ID" value="ARJ69246.1"/>
    <property type="molecule type" value="Genomic_DNA"/>
</dbReference>
<keyword evidence="4" id="KW-1185">Reference proteome</keyword>
<feature type="domain" description="Smr" evidence="2">
    <location>
        <begin position="132"/>
        <end position="220"/>
    </location>
</feature>
<feature type="region of interest" description="Disordered" evidence="1">
    <location>
        <begin position="1"/>
        <end position="62"/>
    </location>
</feature>
<evidence type="ECO:0000313" key="4">
    <source>
        <dbReference type="Proteomes" id="UP000193017"/>
    </source>
</evidence>
<dbReference type="Gene3D" id="3.30.1370.110">
    <property type="match status" value="1"/>
</dbReference>
<dbReference type="PANTHER" id="PTHR35562:SF2">
    <property type="entry name" value="DNA ENDONUCLEASE SMRA-RELATED"/>
    <property type="match status" value="1"/>
</dbReference>
<sequence length="225" mass="23604">MAGRRGRGQISDDDRALWAQVARSITPLSPAAPQPPPQPGPGAGAGPDKLAPPRQAPSPPLLPALVPAAGPVAVPARAPLAPFRVGAAALPGRAAPFRAPDPADQLREGPLRMDARMHRDLVRGRLRPEARIDLHGMTLAVAKAELTGFILSAWASGRRLVLVITGKGKGDHGPLPTRAGALRHEVPHWLHMAPVAAVVMQVVPAHVRHGGAGAYYVYLRRPGRG</sequence>
<dbReference type="InterPro" id="IPR002625">
    <property type="entry name" value="Smr_dom"/>
</dbReference>
<dbReference type="AlphaFoldDB" id="A0A1W6CWL5"/>
<protein>
    <recommendedName>
        <fullName evidence="2">Smr domain-containing protein</fullName>
    </recommendedName>
</protein>
<dbReference type="OrthoDB" id="7165597at2"/>
<dbReference type="PROSITE" id="PS50828">
    <property type="entry name" value="SMR"/>
    <property type="match status" value="1"/>
</dbReference>
<gene>
    <name evidence="3" type="ORF">B0A89_06020</name>
</gene>
<dbReference type="Pfam" id="PF01713">
    <property type="entry name" value="Smr"/>
    <property type="match status" value="1"/>
</dbReference>
<evidence type="ECO:0000256" key="1">
    <source>
        <dbReference type="SAM" id="MobiDB-lite"/>
    </source>
</evidence>
<dbReference type="KEGG" id="pcon:B0A89_06020"/>
<proteinExistence type="predicted"/>
<dbReference type="PANTHER" id="PTHR35562">
    <property type="entry name" value="DNA ENDONUCLEASE SMRA-RELATED"/>
    <property type="match status" value="1"/>
</dbReference>
<organism evidence="3 4">
    <name type="scientific">Paracoccus contaminans</name>
    <dbReference type="NCBI Taxonomy" id="1945662"/>
    <lineage>
        <taxon>Bacteria</taxon>
        <taxon>Pseudomonadati</taxon>
        <taxon>Pseudomonadota</taxon>
        <taxon>Alphaproteobacteria</taxon>
        <taxon>Rhodobacterales</taxon>
        <taxon>Paracoccaceae</taxon>
        <taxon>Paracoccus</taxon>
    </lineage>
</organism>
<evidence type="ECO:0000313" key="3">
    <source>
        <dbReference type="EMBL" id="ARJ69246.1"/>
    </source>
</evidence>
<feature type="compositionally biased region" description="Pro residues" evidence="1">
    <location>
        <begin position="30"/>
        <end position="40"/>
    </location>
</feature>
<evidence type="ECO:0000259" key="2">
    <source>
        <dbReference type="PROSITE" id="PS50828"/>
    </source>
</evidence>